<dbReference type="Proteomes" id="UP000050424">
    <property type="component" value="Unassembled WGS sequence"/>
</dbReference>
<protein>
    <recommendedName>
        <fullName evidence="4">C2H2-type domain-containing protein</fullName>
    </recommendedName>
</protein>
<name>A0A0P7BKW6_9HYPO</name>
<reference evidence="2 3" key="1">
    <citation type="submission" date="2015-09" db="EMBL/GenBank/DDBJ databases">
        <title>Draft genome of a European isolate of the apple canker pathogen Neonectria ditissima.</title>
        <authorList>
            <person name="Gomez-Cortecero A."/>
            <person name="Harrison R.J."/>
            <person name="Armitage A.D."/>
        </authorList>
    </citation>
    <scope>NUCLEOTIDE SEQUENCE [LARGE SCALE GENOMIC DNA]</scope>
    <source>
        <strain evidence="2 3">R09/05</strain>
    </source>
</reference>
<dbReference type="OrthoDB" id="3564303at2759"/>
<organism evidence="2 3">
    <name type="scientific">Neonectria ditissima</name>
    <dbReference type="NCBI Taxonomy" id="78410"/>
    <lineage>
        <taxon>Eukaryota</taxon>
        <taxon>Fungi</taxon>
        <taxon>Dikarya</taxon>
        <taxon>Ascomycota</taxon>
        <taxon>Pezizomycotina</taxon>
        <taxon>Sordariomycetes</taxon>
        <taxon>Hypocreomycetidae</taxon>
        <taxon>Hypocreales</taxon>
        <taxon>Nectriaceae</taxon>
        <taxon>Neonectria</taxon>
    </lineage>
</organism>
<dbReference type="PANTHER" id="PTHR38166:SF1">
    <property type="entry name" value="C2H2-TYPE DOMAIN-CONTAINING PROTEIN"/>
    <property type="match status" value="1"/>
</dbReference>
<feature type="compositionally biased region" description="Basic residues" evidence="1">
    <location>
        <begin position="73"/>
        <end position="83"/>
    </location>
</feature>
<dbReference type="STRING" id="78410.A0A0P7BKW6"/>
<feature type="compositionally biased region" description="Polar residues" evidence="1">
    <location>
        <begin position="500"/>
        <end position="509"/>
    </location>
</feature>
<evidence type="ECO:0008006" key="4">
    <source>
        <dbReference type="Google" id="ProtNLM"/>
    </source>
</evidence>
<feature type="compositionally biased region" description="Polar residues" evidence="1">
    <location>
        <begin position="521"/>
        <end position="534"/>
    </location>
</feature>
<gene>
    <name evidence="2" type="ORF">AK830_g5551</name>
</gene>
<feature type="region of interest" description="Disordered" evidence="1">
    <location>
        <begin position="500"/>
        <end position="550"/>
    </location>
</feature>
<comment type="caution">
    <text evidence="2">The sequence shown here is derived from an EMBL/GenBank/DDBJ whole genome shotgun (WGS) entry which is preliminary data.</text>
</comment>
<accession>A0A0P7BKW6</accession>
<proteinExistence type="predicted"/>
<dbReference type="AlphaFoldDB" id="A0A0P7BKW6"/>
<feature type="compositionally biased region" description="Low complexity" evidence="1">
    <location>
        <begin position="535"/>
        <end position="544"/>
    </location>
</feature>
<sequence>MATGKLSRPYGHLKPQDKPGISAGIAGICHFSASAQNSPVMVDSHPVDCPAGQLQQAPDSKRKREEDEEQNKKVKGLHRKRVRQGNGNGDNYNDDEDNDDNNSHGSNNHDGTGGQNSARTEERPLLACPFYKFEDHVYFSCTHFDLRRPSDVKQHIERRHVQDKVKYCPKCYETFKTAKARDAHVQGCSKVDPRTPDLLSRTEFEKLKRMPHRLGEVGQWNWLWDQLFSGHPRPESPYIKEGLAECAYVLGHGKEARIAKELTRLLRQKGLHLPGDAASSITKNIYLEIFEVTERFRFRRYRCHPEDGLIDTQASSETQLVPAHGQYQSARDDIDLTGDGINTSLWPLHHRHHASNEFYNSQVTNQSLLPDGIIAGPRLQEQAQVCLVPDELGPAVYTNGNQDSVDAVSKGLDFDLRDTTTMDYFATGGMEHSFQGQGNLDCVGSSGMQTALIPNDPVLRSIGLDYTASSSLNGNQLDTLTRRLPEATQWILPCSQSTAHTSDISSQGWINPATHGPPPRSTTVPLPSNDNTVGSSLVSSNSWSHQRDERQVSRLGTPYVYIGKEHEPGFQDSIL</sequence>
<evidence type="ECO:0000256" key="1">
    <source>
        <dbReference type="SAM" id="MobiDB-lite"/>
    </source>
</evidence>
<feature type="region of interest" description="Disordered" evidence="1">
    <location>
        <begin position="1"/>
        <end position="23"/>
    </location>
</feature>
<dbReference type="PANTHER" id="PTHR38166">
    <property type="entry name" value="C2H2-TYPE DOMAIN-CONTAINING PROTEIN-RELATED"/>
    <property type="match status" value="1"/>
</dbReference>
<evidence type="ECO:0000313" key="2">
    <source>
        <dbReference type="EMBL" id="KPM40994.1"/>
    </source>
</evidence>
<dbReference type="EMBL" id="LKCW01000072">
    <property type="protein sequence ID" value="KPM40994.1"/>
    <property type="molecule type" value="Genomic_DNA"/>
</dbReference>
<keyword evidence="3" id="KW-1185">Reference proteome</keyword>
<evidence type="ECO:0000313" key="3">
    <source>
        <dbReference type="Proteomes" id="UP000050424"/>
    </source>
</evidence>
<feature type="region of interest" description="Disordered" evidence="1">
    <location>
        <begin position="39"/>
        <end position="119"/>
    </location>
</feature>